<organism evidence="1 2">
    <name type="scientific">Candidatus Endoriftia persephonae</name>
    <dbReference type="NCBI Taxonomy" id="393765"/>
    <lineage>
        <taxon>Bacteria</taxon>
        <taxon>Pseudomonadati</taxon>
        <taxon>Pseudomonadota</taxon>
        <taxon>Gammaproteobacteria</taxon>
        <taxon>Chromatiales</taxon>
        <taxon>Sedimenticolaceae</taxon>
        <taxon>Candidatus Endoriftia</taxon>
    </lineage>
</organism>
<dbReference type="KEGG" id="eps:L0Y14_09670"/>
<accession>A0A9J6ZUN1</accession>
<reference evidence="1" key="1">
    <citation type="journal article" date="2022" name="Mol. Ecol. Resour.">
        <title>The complete and closed genome of the facultative generalist Candidatus Endoriftia persephone from deep-sea hydrothermal vents.</title>
        <authorList>
            <person name="de Oliveira A.L."/>
            <person name="Srivastava A."/>
            <person name="Espada-Hinojosa S."/>
            <person name="Bright M."/>
        </authorList>
    </citation>
    <scope>NUCLEOTIDE SEQUENCE</scope>
    <source>
        <strain evidence="1">Tica-EPR-9o50.N</strain>
    </source>
</reference>
<proteinExistence type="predicted"/>
<keyword evidence="2" id="KW-1185">Reference proteome</keyword>
<evidence type="ECO:0000313" key="1">
    <source>
        <dbReference type="EMBL" id="USF86413.1"/>
    </source>
</evidence>
<dbReference type="InterPro" id="IPR005358">
    <property type="entry name" value="Puta_zinc/iron-chelating_dom"/>
</dbReference>
<dbReference type="EMBL" id="CP090569">
    <property type="protein sequence ID" value="USF86413.1"/>
    <property type="molecule type" value="Genomic_DNA"/>
</dbReference>
<protein>
    <submittedName>
        <fullName evidence="1">YkgJ family cysteine cluster protein</fullName>
    </submittedName>
</protein>
<dbReference type="Proteomes" id="UP001056649">
    <property type="component" value="Chromosome"/>
</dbReference>
<evidence type="ECO:0000313" key="2">
    <source>
        <dbReference type="Proteomes" id="UP001056649"/>
    </source>
</evidence>
<gene>
    <name evidence="1" type="ORF">L0Y14_09670</name>
</gene>
<dbReference type="Pfam" id="PF03692">
    <property type="entry name" value="CxxCxxCC"/>
    <property type="match status" value="1"/>
</dbReference>
<name>A0A9J6ZUN1_9GAMM</name>
<dbReference type="AlphaFoldDB" id="A0A9J6ZUN1"/>
<sequence length="226" mass="25809">MEEIEMKAKKEFDISSSELSKSSPMKSLDNFYQRLDEIIAKTLNESQNGIACGKGCIYCCYYKVEAKPVEIFKIVQFVKKRFKPEQIQAALKQANKNVIEAKPLTYKEHLATNQQCPFLVDGECSIYKVRPSKCRNFHAINVELCKESYEKPTDLSIPNSYHELLHMRTNGATLGFEKAVEVNGFDSTTYDLNSALIEAFRNPSLLKRYGKGKRAFIKAKKVELPE</sequence>
<dbReference type="RefSeq" id="WP_083825219.1">
    <property type="nucleotide sequence ID" value="NZ_CP090569.1"/>
</dbReference>